<name>A0A0C3FQX9_PILCF</name>
<dbReference type="HOGENOM" id="CLU_2513433_0_0_1"/>
<keyword evidence="2" id="KW-1185">Reference proteome</keyword>
<accession>A0A0C3FQX9</accession>
<reference evidence="2" key="2">
    <citation type="submission" date="2015-01" db="EMBL/GenBank/DDBJ databases">
        <title>Evolutionary Origins and Diversification of the Mycorrhizal Mutualists.</title>
        <authorList>
            <consortium name="DOE Joint Genome Institute"/>
            <consortium name="Mycorrhizal Genomics Consortium"/>
            <person name="Kohler A."/>
            <person name="Kuo A."/>
            <person name="Nagy L.G."/>
            <person name="Floudas D."/>
            <person name="Copeland A."/>
            <person name="Barry K.W."/>
            <person name="Cichocki N."/>
            <person name="Veneault-Fourrey C."/>
            <person name="LaButti K."/>
            <person name="Lindquist E.A."/>
            <person name="Lipzen A."/>
            <person name="Lundell T."/>
            <person name="Morin E."/>
            <person name="Murat C."/>
            <person name="Riley R."/>
            <person name="Ohm R."/>
            <person name="Sun H."/>
            <person name="Tunlid A."/>
            <person name="Henrissat B."/>
            <person name="Grigoriev I.V."/>
            <person name="Hibbett D.S."/>
            <person name="Martin F."/>
        </authorList>
    </citation>
    <scope>NUCLEOTIDE SEQUENCE [LARGE SCALE GENOMIC DNA]</scope>
    <source>
        <strain evidence="2">F 1598</strain>
    </source>
</reference>
<sequence>MIVTNVVRLPTSFKVRFPWVREGELVSQLKYLVDGADGDGLGKWSTAIAASDGDDILLAPRTNRRKSLVIRLSLRLFQSSLDESQ</sequence>
<gene>
    <name evidence="1" type="ORF">PILCRDRAFT_308334</name>
</gene>
<organism evidence="1 2">
    <name type="scientific">Piloderma croceum (strain F 1598)</name>
    <dbReference type="NCBI Taxonomy" id="765440"/>
    <lineage>
        <taxon>Eukaryota</taxon>
        <taxon>Fungi</taxon>
        <taxon>Dikarya</taxon>
        <taxon>Basidiomycota</taxon>
        <taxon>Agaricomycotina</taxon>
        <taxon>Agaricomycetes</taxon>
        <taxon>Agaricomycetidae</taxon>
        <taxon>Atheliales</taxon>
        <taxon>Atheliaceae</taxon>
        <taxon>Piloderma</taxon>
    </lineage>
</organism>
<evidence type="ECO:0000313" key="1">
    <source>
        <dbReference type="EMBL" id="KIM86560.1"/>
    </source>
</evidence>
<dbReference type="Proteomes" id="UP000054166">
    <property type="component" value="Unassembled WGS sequence"/>
</dbReference>
<dbReference type="InParanoid" id="A0A0C3FQX9"/>
<dbReference type="AlphaFoldDB" id="A0A0C3FQX9"/>
<proteinExistence type="predicted"/>
<evidence type="ECO:0000313" key="2">
    <source>
        <dbReference type="Proteomes" id="UP000054166"/>
    </source>
</evidence>
<protein>
    <submittedName>
        <fullName evidence="1">Uncharacterized protein</fullName>
    </submittedName>
</protein>
<reference evidence="1 2" key="1">
    <citation type="submission" date="2014-04" db="EMBL/GenBank/DDBJ databases">
        <authorList>
            <consortium name="DOE Joint Genome Institute"/>
            <person name="Kuo A."/>
            <person name="Tarkka M."/>
            <person name="Buscot F."/>
            <person name="Kohler A."/>
            <person name="Nagy L.G."/>
            <person name="Floudas D."/>
            <person name="Copeland A."/>
            <person name="Barry K.W."/>
            <person name="Cichocki N."/>
            <person name="Veneault-Fourrey C."/>
            <person name="LaButti K."/>
            <person name="Lindquist E.A."/>
            <person name="Lipzen A."/>
            <person name="Lundell T."/>
            <person name="Morin E."/>
            <person name="Murat C."/>
            <person name="Sun H."/>
            <person name="Tunlid A."/>
            <person name="Henrissat B."/>
            <person name="Grigoriev I.V."/>
            <person name="Hibbett D.S."/>
            <person name="Martin F."/>
            <person name="Nordberg H.P."/>
            <person name="Cantor M.N."/>
            <person name="Hua S.X."/>
        </authorList>
    </citation>
    <scope>NUCLEOTIDE SEQUENCE [LARGE SCALE GENOMIC DNA]</scope>
    <source>
        <strain evidence="1 2">F 1598</strain>
    </source>
</reference>
<dbReference type="EMBL" id="KN832981">
    <property type="protein sequence ID" value="KIM86560.1"/>
    <property type="molecule type" value="Genomic_DNA"/>
</dbReference>